<dbReference type="PANTHER" id="PTHR31720">
    <property type="entry name" value="SERPENTINE RECEPTOR, CLASS Z-RELATED"/>
    <property type="match status" value="1"/>
</dbReference>
<dbReference type="AlphaFoldDB" id="G0P2K3"/>
<dbReference type="OrthoDB" id="5909382at2759"/>
<accession>G0P2K3</accession>
<dbReference type="InterPro" id="IPR018817">
    <property type="entry name" value="7TM_GPCR_serpentine_rcpt_Srz"/>
</dbReference>
<evidence type="ECO:0000256" key="1">
    <source>
        <dbReference type="SAM" id="Phobius"/>
    </source>
</evidence>
<sequence length="285" mass="32795">MNKTDLTNITTLGSVSELLGPVMIYGFCLVFIVFAFCSLILFPFYVNVNGNNRKRDEKTLVFVITNHFCEMVKKTYFIFFFLGIIVTMVVILNDSEEAAPYVFLSFILILITYLTLHVITQNNFPDFILHHQLASNLIFPFIPTHYDKCEEVLLSPDGFEIKTTCLYLLADNDCVGFQIYFAIFSCTKLHIPSLFHTRCDRFPIDDQLLFQICLVVDAFLWFWGNDLFLIIIITITTDIIITPLIIQASYLACNKRNMDALLTSFKPCNLVRMIFNIESSVSVEL</sequence>
<keyword evidence="1" id="KW-0812">Transmembrane</keyword>
<organism evidence="3">
    <name type="scientific">Caenorhabditis brenneri</name>
    <name type="common">Nematode worm</name>
    <dbReference type="NCBI Taxonomy" id="135651"/>
    <lineage>
        <taxon>Eukaryota</taxon>
        <taxon>Metazoa</taxon>
        <taxon>Ecdysozoa</taxon>
        <taxon>Nematoda</taxon>
        <taxon>Chromadorea</taxon>
        <taxon>Rhabditida</taxon>
        <taxon>Rhabditina</taxon>
        <taxon>Rhabditomorpha</taxon>
        <taxon>Rhabditoidea</taxon>
        <taxon>Rhabditidae</taxon>
        <taxon>Peloderinae</taxon>
        <taxon>Caenorhabditis</taxon>
    </lineage>
</organism>
<dbReference type="EMBL" id="GL380027">
    <property type="protein sequence ID" value="EGT43314.1"/>
    <property type="molecule type" value="Genomic_DNA"/>
</dbReference>
<feature type="transmembrane region" description="Helical" evidence="1">
    <location>
        <begin position="230"/>
        <end position="253"/>
    </location>
</feature>
<feature type="transmembrane region" description="Helical" evidence="1">
    <location>
        <begin position="22"/>
        <end position="46"/>
    </location>
</feature>
<keyword evidence="1" id="KW-1133">Transmembrane helix</keyword>
<feature type="transmembrane region" description="Helical" evidence="1">
    <location>
        <begin position="98"/>
        <end position="119"/>
    </location>
</feature>
<feature type="transmembrane region" description="Helical" evidence="1">
    <location>
        <begin position="75"/>
        <end position="92"/>
    </location>
</feature>
<evidence type="ECO:0000313" key="2">
    <source>
        <dbReference type="EMBL" id="EGT43314.1"/>
    </source>
</evidence>
<dbReference type="Pfam" id="PF10325">
    <property type="entry name" value="7TM_GPCR_Srz"/>
    <property type="match status" value="2"/>
</dbReference>
<dbReference type="InParanoid" id="G0P2K3"/>
<dbReference type="Proteomes" id="UP000008068">
    <property type="component" value="Unassembled WGS sequence"/>
</dbReference>
<reference evidence="3" key="1">
    <citation type="submission" date="2011-07" db="EMBL/GenBank/DDBJ databases">
        <authorList>
            <consortium name="Caenorhabditis brenneri Sequencing and Analysis Consortium"/>
            <person name="Wilson R.K."/>
        </authorList>
    </citation>
    <scope>NUCLEOTIDE SEQUENCE [LARGE SCALE GENOMIC DNA]</scope>
    <source>
        <strain evidence="3">PB2801</strain>
    </source>
</reference>
<proteinExistence type="predicted"/>
<dbReference type="OMA" id="IIMENIG"/>
<evidence type="ECO:0000313" key="3">
    <source>
        <dbReference type="Proteomes" id="UP000008068"/>
    </source>
</evidence>
<keyword evidence="3" id="KW-1185">Reference proteome</keyword>
<gene>
    <name evidence="2" type="ORF">CAEBREN_06001</name>
</gene>
<protein>
    <submittedName>
        <fullName evidence="2">Uncharacterized protein</fullName>
    </submittedName>
</protein>
<name>G0P2K3_CAEBE</name>
<keyword evidence="1" id="KW-0472">Membrane</keyword>
<feature type="transmembrane region" description="Helical" evidence="1">
    <location>
        <begin position="208"/>
        <end position="224"/>
    </location>
</feature>
<dbReference type="HOGENOM" id="CLU_056063_2_1_1"/>